<dbReference type="InterPro" id="IPR010057">
    <property type="entry name" value="Transcription_activator_Rgg_C"/>
</dbReference>
<evidence type="ECO:0000313" key="3">
    <source>
        <dbReference type="Proteomes" id="UP001289615"/>
    </source>
</evidence>
<dbReference type="InterPro" id="IPR010982">
    <property type="entry name" value="Lambda_DNA-bd_dom_sf"/>
</dbReference>
<dbReference type="InterPro" id="IPR053163">
    <property type="entry name" value="HTH-type_regulator_Rgg"/>
</dbReference>
<dbReference type="InterPro" id="IPR011990">
    <property type="entry name" value="TPR-like_helical_dom_sf"/>
</dbReference>
<comment type="caution">
    <text evidence="2">The sequence shown here is derived from an EMBL/GenBank/DDBJ whole genome shotgun (WGS) entry which is preliminary data.</text>
</comment>
<evidence type="ECO:0000259" key="1">
    <source>
        <dbReference type="Pfam" id="PF21259"/>
    </source>
</evidence>
<dbReference type="NCBIfam" id="TIGR01716">
    <property type="entry name" value="RGG_Cterm"/>
    <property type="match status" value="1"/>
</dbReference>
<feature type="domain" description="HTH-type transcriptional regulator Rgg C-terminal" evidence="1">
    <location>
        <begin position="99"/>
        <end position="191"/>
    </location>
</feature>
<dbReference type="Proteomes" id="UP001289615">
    <property type="component" value="Unassembled WGS sequence"/>
</dbReference>
<dbReference type="Gene3D" id="1.25.40.10">
    <property type="entry name" value="Tetratricopeptide repeat domain"/>
    <property type="match status" value="1"/>
</dbReference>
<accession>A0ABU5NQJ7</accession>
<dbReference type="PANTHER" id="PTHR37038">
    <property type="entry name" value="TRANSCRIPTIONAL REGULATOR-RELATED"/>
    <property type="match status" value="1"/>
</dbReference>
<reference evidence="2 3" key="1">
    <citation type="submission" date="2023-12" db="EMBL/GenBank/DDBJ databases">
        <title>Genome comparison identifies genes involved in endophytic behavior of Lysinibacillus irui and provides insights into its role as a plant-growth promoting bacterium.</title>
        <authorList>
            <person name="Hilario S."/>
            <person name="Matos I."/>
            <person name="Goncalves M.F.M."/>
            <person name="Pardo C.A."/>
            <person name="Santos M.J."/>
        </authorList>
    </citation>
    <scope>NUCLEOTIDE SEQUENCE [LARGE SCALE GENOMIC DNA]</scope>
    <source>
        <strain evidence="2 3">B3</strain>
    </source>
</reference>
<gene>
    <name evidence="2" type="ORF">U6C28_18195</name>
</gene>
<keyword evidence="3" id="KW-1185">Reference proteome</keyword>
<dbReference type="SUPFAM" id="SSF47413">
    <property type="entry name" value="lambda repressor-like DNA-binding domains"/>
    <property type="match status" value="1"/>
</dbReference>
<organism evidence="2 3">
    <name type="scientific">Lysinibacillus irui</name>
    <dbReference type="NCBI Taxonomy" id="2998077"/>
    <lineage>
        <taxon>Bacteria</taxon>
        <taxon>Bacillati</taxon>
        <taxon>Bacillota</taxon>
        <taxon>Bacilli</taxon>
        <taxon>Bacillales</taxon>
        <taxon>Bacillaceae</taxon>
        <taxon>Lysinibacillus</taxon>
    </lineage>
</organism>
<evidence type="ECO:0000313" key="2">
    <source>
        <dbReference type="EMBL" id="MEA0978239.1"/>
    </source>
</evidence>
<dbReference type="RefSeq" id="WP_322611939.1">
    <property type="nucleotide sequence ID" value="NZ_JAXLNX010000019.1"/>
</dbReference>
<proteinExistence type="predicted"/>
<sequence length="450" mass="52851">MEVGEVIKKIRMNKNIPSNKVYKDVLSRPAAAKFEKGLSDTSVKKFLYILDTLNISLEEFEVIYKGAEDKDLKYTSNYINAYYNKDFAKLQKIADSASKDYLESENEKFRHYQAIVRLLIDDLNETDIYKTEVDVLKQYLVQCNVWGYYEIILFTNSLSFYSCEFIDIVYSRAKSKLLELKNMRRYRNFLSLPEEVTDILIIEPLRYSKYLTTFNEEEIINFINNNQTLKAVIIDYTLLSNAFSIDSFLKKIKSNVFIFFIKSTLKLDQAGLEFANSAQLLLYVKENKSILEYIKNLRILLEGQRCTLGSSLSYYEVCQLDYPTFNKDKQYVRKVMANNKEFSYELKDLKNINVIHPSINYEESFDAPFLFLTVKNNEVYFKLTEHITDYLEKYNITIPQRNSFGFRNLSLETIQMNKVDNVLKIAPGKINGLRQQYLLQAVQSFDKKNI</sequence>
<dbReference type="PANTHER" id="PTHR37038:SF12">
    <property type="entry name" value="TRANSCRIPTIONAL REGULATOR"/>
    <property type="match status" value="1"/>
</dbReference>
<name>A0ABU5NQJ7_9BACI</name>
<dbReference type="Pfam" id="PF21259">
    <property type="entry name" value="Rgg_C"/>
    <property type="match status" value="1"/>
</dbReference>
<dbReference type="EMBL" id="JAXUIA010000014">
    <property type="protein sequence ID" value="MEA0978239.1"/>
    <property type="molecule type" value="Genomic_DNA"/>
</dbReference>
<protein>
    <recommendedName>
        <fullName evidence="1">HTH-type transcriptional regulator Rgg C-terminal domain-containing protein</fullName>
    </recommendedName>
</protein>